<feature type="compositionally biased region" description="Polar residues" evidence="2">
    <location>
        <begin position="55"/>
        <end position="66"/>
    </location>
</feature>
<dbReference type="PROSITE" id="PS00141">
    <property type="entry name" value="ASP_PROTEASE"/>
    <property type="match status" value="1"/>
</dbReference>
<dbReference type="CDD" id="cd00303">
    <property type="entry name" value="retropepsin_like"/>
    <property type="match status" value="2"/>
</dbReference>
<keyword evidence="1" id="KW-0645">Protease</keyword>
<comment type="caution">
    <text evidence="3">The sequence shown here is derived from an EMBL/GenBank/DDBJ whole genome shotgun (WGS) entry which is preliminary data.</text>
</comment>
<evidence type="ECO:0000313" key="4">
    <source>
        <dbReference type="Proteomes" id="UP001600888"/>
    </source>
</evidence>
<accession>A0ABR4F2A4</accession>
<feature type="compositionally biased region" description="Acidic residues" evidence="2">
    <location>
        <begin position="39"/>
        <end position="49"/>
    </location>
</feature>
<dbReference type="InterPro" id="IPR001969">
    <property type="entry name" value="Aspartic_peptidase_AS"/>
</dbReference>
<dbReference type="EMBL" id="JBAWTH010000015">
    <property type="protein sequence ID" value="KAL2288824.1"/>
    <property type="molecule type" value="Genomic_DNA"/>
</dbReference>
<dbReference type="Gene3D" id="2.40.70.10">
    <property type="entry name" value="Acid Proteases"/>
    <property type="match status" value="2"/>
</dbReference>
<dbReference type="Pfam" id="PF13975">
    <property type="entry name" value="gag-asp_proteas"/>
    <property type="match status" value="1"/>
</dbReference>
<feature type="compositionally biased region" description="Acidic residues" evidence="2">
    <location>
        <begin position="150"/>
        <end position="160"/>
    </location>
</feature>
<keyword evidence="4" id="KW-1185">Reference proteome</keyword>
<proteinExistence type="predicted"/>
<keyword evidence="1" id="KW-0064">Aspartyl protease</keyword>
<dbReference type="Proteomes" id="UP001600888">
    <property type="component" value="Unassembled WGS sequence"/>
</dbReference>
<evidence type="ECO:0000256" key="1">
    <source>
        <dbReference type="ARBA" id="ARBA00022750"/>
    </source>
</evidence>
<name>A0ABR4F2A4_9PEZI</name>
<evidence type="ECO:0000256" key="2">
    <source>
        <dbReference type="SAM" id="MobiDB-lite"/>
    </source>
</evidence>
<dbReference type="SUPFAM" id="SSF50630">
    <property type="entry name" value="Acid proteases"/>
    <property type="match status" value="1"/>
</dbReference>
<evidence type="ECO:0000313" key="3">
    <source>
        <dbReference type="EMBL" id="KAL2288824.1"/>
    </source>
</evidence>
<keyword evidence="1" id="KW-0378">Hydrolase</keyword>
<evidence type="ECO:0008006" key="5">
    <source>
        <dbReference type="Google" id="ProtNLM"/>
    </source>
</evidence>
<feature type="compositionally biased region" description="Acidic residues" evidence="2">
    <location>
        <begin position="126"/>
        <end position="136"/>
    </location>
</feature>
<dbReference type="InterPro" id="IPR021109">
    <property type="entry name" value="Peptidase_aspartic_dom_sf"/>
</dbReference>
<feature type="compositionally biased region" description="Basic and acidic residues" evidence="2">
    <location>
        <begin position="140"/>
        <end position="149"/>
    </location>
</feature>
<sequence length="604" mass="67501">MVRLRTGFRTYSRSILVLDFHKFAERRKPNVLNQWPAEGSEDEQDENEPAFEKVVSSSNRDVTASEDNGPWPKQIIDLSFEDDESSDSEDNEAPSEKDVNTFWEEYEVSDSGDDEASLKQIINLLSEDDEVSDPGDYEAPPEKDIKPSSEDEMSASEDNEPPPVNNREAPGNKEPPDSQSQPWEPANSFSYRRLVAKGSINGKNLDALADSGASFNVISQELAGILGLTIDQTSAVSVCLPSGAMIRTLGKVTGVFNFSDEENSYPLLCMVLEKCVHPLVLGSQFLRVTQTLTKYTSRIKNVFSNILGLNFLAVLEAEQYLLDGYLNGQAADIVPDTGSDIMVMSLLFAKQLGLTVYDGPEHTVKVQFIDGSEAYTIGRVRGVKWRFQRYLDWGKHTLRRDGYEFHIIQHLPVDAIVSNDFIAKVGVFKNHTHRLVSRRPEKAHTGIYGIRYIESKRAHKKEQTVSRIQSSSAEMEESELHRRDAAEEDIEELLLTDPVAAEAKRLEEQERRRAQDQHKRRYNEVRLASIPQTATINTGGIALPAQHSTTHSSLHVTSLTQQSAHAPYQSQAGVATAASFDVASGRPQAKRRRLELPGWLIGSR</sequence>
<feature type="compositionally biased region" description="Acidic residues" evidence="2">
    <location>
        <begin position="79"/>
        <end position="93"/>
    </location>
</feature>
<gene>
    <name evidence="3" type="ORF">FJTKL_03478</name>
</gene>
<feature type="region of interest" description="Disordered" evidence="2">
    <location>
        <begin position="34"/>
        <end position="100"/>
    </location>
</feature>
<feature type="region of interest" description="Disordered" evidence="2">
    <location>
        <begin position="126"/>
        <end position="185"/>
    </location>
</feature>
<reference evidence="3 4" key="1">
    <citation type="submission" date="2024-03" db="EMBL/GenBank/DDBJ databases">
        <title>A high-quality draft genome sequence of Diaporthe vaccinii, a causative agent of upright dieback and viscid rot disease in cranberry plants.</title>
        <authorList>
            <person name="Sarrasin M."/>
            <person name="Lang B.F."/>
            <person name="Burger G."/>
        </authorList>
    </citation>
    <scope>NUCLEOTIDE SEQUENCE [LARGE SCALE GENOMIC DNA]</scope>
    <source>
        <strain evidence="3 4">IS7</strain>
    </source>
</reference>
<organism evidence="3 4">
    <name type="scientific">Diaporthe vaccinii</name>
    <dbReference type="NCBI Taxonomy" id="105482"/>
    <lineage>
        <taxon>Eukaryota</taxon>
        <taxon>Fungi</taxon>
        <taxon>Dikarya</taxon>
        <taxon>Ascomycota</taxon>
        <taxon>Pezizomycotina</taxon>
        <taxon>Sordariomycetes</taxon>
        <taxon>Sordariomycetidae</taxon>
        <taxon>Diaporthales</taxon>
        <taxon>Diaporthaceae</taxon>
        <taxon>Diaporthe</taxon>
        <taxon>Diaporthe eres species complex</taxon>
    </lineage>
</organism>
<protein>
    <recommendedName>
        <fullName evidence="5">Peptidase A2 domain-containing protein</fullName>
    </recommendedName>
</protein>